<dbReference type="AlphaFoldDB" id="A0A1S6GLF2"/>
<dbReference type="SUPFAM" id="SSF57302">
    <property type="entry name" value="Snake toxin-like"/>
    <property type="match status" value="1"/>
</dbReference>
<accession>A0A1S6GLF2</accession>
<evidence type="ECO:0000313" key="5">
    <source>
        <dbReference type="EMBL" id="AQS22679.1"/>
    </source>
</evidence>
<dbReference type="GO" id="GO:0032222">
    <property type="term" value="P:regulation of synaptic transmission, cholinergic"/>
    <property type="evidence" value="ECO:0007669"/>
    <property type="project" value="InterPro"/>
</dbReference>
<feature type="signal peptide" evidence="4">
    <location>
        <begin position="1"/>
        <end position="23"/>
    </location>
</feature>
<evidence type="ECO:0000256" key="4">
    <source>
        <dbReference type="SAM" id="SignalP"/>
    </source>
</evidence>
<dbReference type="Pfam" id="PF17064">
    <property type="entry name" value="QVR"/>
    <property type="match status" value="1"/>
</dbReference>
<proteinExistence type="evidence at transcript level"/>
<feature type="chain" id="PRO_5021265485" evidence="4">
    <location>
        <begin position="24"/>
        <end position="139"/>
    </location>
</feature>
<dbReference type="GO" id="GO:0030431">
    <property type="term" value="P:sleep"/>
    <property type="evidence" value="ECO:0007669"/>
    <property type="project" value="InterPro"/>
</dbReference>
<keyword evidence="3" id="KW-0472">Membrane</keyword>
<dbReference type="EMBL" id="KY314245">
    <property type="protein sequence ID" value="AQS22679.1"/>
    <property type="molecule type" value="mRNA"/>
</dbReference>
<keyword evidence="3" id="KW-1133">Transmembrane helix</keyword>
<reference evidence="5" key="1">
    <citation type="journal article" date="2017" name="Aquat. Toxicol.">
        <title>Spliced leader-based analyses reveal the effects of polycyclic aromatic hydrocarbons on gene expression in the copepod Pseudodiaptomus poplesia.</title>
        <authorList>
            <person name="Zhuang Y."/>
            <person name="Yang F."/>
            <person name="Xu D."/>
            <person name="Chen H."/>
            <person name="Zhang H."/>
            <person name="Liu G."/>
        </authorList>
    </citation>
    <scope>NUCLEOTIDE SEQUENCE</scope>
</reference>
<sequence length="139" mass="15796">MWSKILAPLAMVLFLALLSTGSSIKCHQCSSYIQSECADPFYHIDTPNKPKTEKFLQECPNDGKEYFCRKIYQNVRGDERVIRSCGWEEHEKGDCYSTVLEEYNTYVCKCDTDGCNSASMWSVSGLAICSAVMMAYLMH</sequence>
<dbReference type="InterPro" id="IPR050975">
    <property type="entry name" value="Sleep_regulator"/>
</dbReference>
<protein>
    <submittedName>
        <fullName evidence="5">T-complex protein 1 subunit eta</fullName>
    </submittedName>
</protein>
<evidence type="ECO:0000256" key="3">
    <source>
        <dbReference type="SAM" id="Phobius"/>
    </source>
</evidence>
<dbReference type="PANTHER" id="PTHR33562:SF14">
    <property type="entry name" value="PROTEIN QUIVER"/>
    <property type="match status" value="1"/>
</dbReference>
<name>A0A1S6GLF2_9MAXI</name>
<evidence type="ECO:0000256" key="1">
    <source>
        <dbReference type="ARBA" id="ARBA00022729"/>
    </source>
</evidence>
<dbReference type="InterPro" id="IPR045860">
    <property type="entry name" value="Snake_toxin-like_sf"/>
</dbReference>
<evidence type="ECO:0000256" key="2">
    <source>
        <dbReference type="ARBA" id="ARBA00023180"/>
    </source>
</evidence>
<keyword evidence="1 4" id="KW-0732">Signal</keyword>
<keyword evidence="2" id="KW-0325">Glycoprotein</keyword>
<dbReference type="PANTHER" id="PTHR33562">
    <property type="entry name" value="ATILLA, ISOFORM B-RELATED-RELATED"/>
    <property type="match status" value="1"/>
</dbReference>
<keyword evidence="3" id="KW-0812">Transmembrane</keyword>
<organism evidence="5">
    <name type="scientific">Pseudodiaptomus poplesia</name>
    <dbReference type="NCBI Taxonomy" id="213370"/>
    <lineage>
        <taxon>Eukaryota</taxon>
        <taxon>Metazoa</taxon>
        <taxon>Ecdysozoa</taxon>
        <taxon>Arthropoda</taxon>
        <taxon>Crustacea</taxon>
        <taxon>Multicrustacea</taxon>
        <taxon>Hexanauplia</taxon>
        <taxon>Copepoda</taxon>
        <taxon>Calanoida</taxon>
        <taxon>Pseudodiaptomidae</taxon>
        <taxon>Pseudodiaptomus</taxon>
    </lineage>
</organism>
<feature type="transmembrane region" description="Helical" evidence="3">
    <location>
        <begin position="118"/>
        <end position="138"/>
    </location>
</feature>
<dbReference type="InterPro" id="IPR031424">
    <property type="entry name" value="QVR-like"/>
</dbReference>